<organism evidence="2 3">
    <name type="scientific">Rhodofomes roseus</name>
    <dbReference type="NCBI Taxonomy" id="34475"/>
    <lineage>
        <taxon>Eukaryota</taxon>
        <taxon>Fungi</taxon>
        <taxon>Dikarya</taxon>
        <taxon>Basidiomycota</taxon>
        <taxon>Agaricomycotina</taxon>
        <taxon>Agaricomycetes</taxon>
        <taxon>Polyporales</taxon>
        <taxon>Rhodofomes</taxon>
    </lineage>
</organism>
<reference evidence="2 3" key="1">
    <citation type="journal article" date="2021" name="Environ. Microbiol.">
        <title>Gene family expansions and transcriptome signatures uncover fungal adaptations to wood decay.</title>
        <authorList>
            <person name="Hage H."/>
            <person name="Miyauchi S."/>
            <person name="Viragh M."/>
            <person name="Drula E."/>
            <person name="Min B."/>
            <person name="Chaduli D."/>
            <person name="Navarro D."/>
            <person name="Favel A."/>
            <person name="Norest M."/>
            <person name="Lesage-Meessen L."/>
            <person name="Balint B."/>
            <person name="Merenyi Z."/>
            <person name="de Eugenio L."/>
            <person name="Morin E."/>
            <person name="Martinez A.T."/>
            <person name="Baldrian P."/>
            <person name="Stursova M."/>
            <person name="Martinez M.J."/>
            <person name="Novotny C."/>
            <person name="Magnuson J.K."/>
            <person name="Spatafora J.W."/>
            <person name="Maurice S."/>
            <person name="Pangilinan J."/>
            <person name="Andreopoulos W."/>
            <person name="LaButti K."/>
            <person name="Hundley H."/>
            <person name="Na H."/>
            <person name="Kuo A."/>
            <person name="Barry K."/>
            <person name="Lipzen A."/>
            <person name="Henrissat B."/>
            <person name="Riley R."/>
            <person name="Ahrendt S."/>
            <person name="Nagy L.G."/>
            <person name="Grigoriev I.V."/>
            <person name="Martin F."/>
            <person name="Rosso M.N."/>
        </authorList>
    </citation>
    <scope>NUCLEOTIDE SEQUENCE [LARGE SCALE GENOMIC DNA]</scope>
    <source>
        <strain evidence="2 3">CIRM-BRFM 1785</strain>
    </source>
</reference>
<proteinExistence type="predicted"/>
<evidence type="ECO:0000256" key="1">
    <source>
        <dbReference type="SAM" id="Phobius"/>
    </source>
</evidence>
<evidence type="ECO:0000313" key="2">
    <source>
        <dbReference type="EMBL" id="KAH9842917.1"/>
    </source>
</evidence>
<keyword evidence="3" id="KW-1185">Reference proteome</keyword>
<comment type="caution">
    <text evidence="2">The sequence shown here is derived from an EMBL/GenBank/DDBJ whole genome shotgun (WGS) entry which is preliminary data.</text>
</comment>
<gene>
    <name evidence="2" type="ORF">C8Q71DRAFT_853432</name>
</gene>
<dbReference type="EMBL" id="JADCUA010000002">
    <property type="protein sequence ID" value="KAH9842917.1"/>
    <property type="molecule type" value="Genomic_DNA"/>
</dbReference>
<keyword evidence="1" id="KW-1133">Transmembrane helix</keyword>
<evidence type="ECO:0000313" key="3">
    <source>
        <dbReference type="Proteomes" id="UP000814176"/>
    </source>
</evidence>
<name>A0ABQ8KV10_9APHY</name>
<keyword evidence="1" id="KW-0472">Membrane</keyword>
<dbReference type="GeneID" id="72007671"/>
<feature type="transmembrane region" description="Helical" evidence="1">
    <location>
        <begin position="20"/>
        <end position="47"/>
    </location>
</feature>
<accession>A0ABQ8KV10</accession>
<keyword evidence="1" id="KW-0812">Transmembrane</keyword>
<protein>
    <submittedName>
        <fullName evidence="2">Uncharacterized protein</fullName>
    </submittedName>
</protein>
<sequence>MRSHIRLYVHPDLKPEDDDVTLVSTICFVLSLALVGAVFIFTLSCLLRDDCQSPYGLLAYRATPAQQLLRT</sequence>
<dbReference type="RefSeq" id="XP_047783964.1">
    <property type="nucleotide sequence ID" value="XM_047926939.1"/>
</dbReference>
<dbReference type="Proteomes" id="UP000814176">
    <property type="component" value="Unassembled WGS sequence"/>
</dbReference>